<keyword evidence="4" id="KW-1185">Reference proteome</keyword>
<sequence>MDIFLSLVRLVHIFPKLPAKGGKRTVALASVYTGRVRDRERKKEGKGLDREKVRRKTRLLARAASFRNKGHRKESSGRPVMPVGRIMANSTLHPYMGFVADWLDTVRFLEDNKERLILYVILALFAAIIVLLLTLLIRLSRQKKRYKRKLGRNRFFKPSTVRRSPSPFFYDPITHYQSADNVDINILPPSRNGSNHNSDQQPIYSRPFRIKPPADTGEFPPSLRRNVCLVDSSGNTSVKERAEVDISSEKETRRKFSYSSSEATTNRPLFTSSPLPSSSSNSSPPAAVHRLGPRGGSRTFDNYYRVKRSP</sequence>
<feature type="compositionally biased region" description="Polar residues" evidence="1">
    <location>
        <begin position="257"/>
        <end position="271"/>
    </location>
</feature>
<comment type="caution">
    <text evidence="3">The sequence shown here is derived from an EMBL/GenBank/DDBJ whole genome shotgun (WGS) entry which is preliminary data.</text>
</comment>
<evidence type="ECO:0000256" key="1">
    <source>
        <dbReference type="SAM" id="MobiDB-lite"/>
    </source>
</evidence>
<dbReference type="Proteomes" id="UP000549394">
    <property type="component" value="Unassembled WGS sequence"/>
</dbReference>
<dbReference type="EMBL" id="CAJFCJ010000009">
    <property type="protein sequence ID" value="CAD5118610.1"/>
    <property type="molecule type" value="Genomic_DNA"/>
</dbReference>
<dbReference type="AlphaFoldDB" id="A0A7I8VSA9"/>
<reference evidence="3 4" key="1">
    <citation type="submission" date="2020-08" db="EMBL/GenBank/DDBJ databases">
        <authorList>
            <person name="Hejnol A."/>
        </authorList>
    </citation>
    <scope>NUCLEOTIDE SEQUENCE [LARGE SCALE GENOMIC DNA]</scope>
</reference>
<proteinExistence type="predicted"/>
<feature type="compositionally biased region" description="Polar residues" evidence="1">
    <location>
        <begin position="191"/>
        <end position="203"/>
    </location>
</feature>
<evidence type="ECO:0000313" key="3">
    <source>
        <dbReference type="EMBL" id="CAD5118610.1"/>
    </source>
</evidence>
<protein>
    <submittedName>
        <fullName evidence="3">DgyrCDS7298</fullName>
    </submittedName>
</protein>
<keyword evidence="2" id="KW-0472">Membrane</keyword>
<feature type="transmembrane region" description="Helical" evidence="2">
    <location>
        <begin position="116"/>
        <end position="139"/>
    </location>
</feature>
<name>A0A7I8VSA9_9ANNE</name>
<accession>A0A7I8VSA9</accession>
<keyword evidence="2" id="KW-0812">Transmembrane</keyword>
<organism evidence="3 4">
    <name type="scientific">Dimorphilus gyrociliatus</name>
    <dbReference type="NCBI Taxonomy" id="2664684"/>
    <lineage>
        <taxon>Eukaryota</taxon>
        <taxon>Metazoa</taxon>
        <taxon>Spiralia</taxon>
        <taxon>Lophotrochozoa</taxon>
        <taxon>Annelida</taxon>
        <taxon>Polychaeta</taxon>
        <taxon>Polychaeta incertae sedis</taxon>
        <taxon>Dinophilidae</taxon>
        <taxon>Dimorphilus</taxon>
    </lineage>
</organism>
<feature type="region of interest" description="Disordered" evidence="1">
    <location>
        <begin position="184"/>
        <end position="222"/>
    </location>
</feature>
<feature type="compositionally biased region" description="Low complexity" evidence="1">
    <location>
        <begin position="272"/>
        <end position="285"/>
    </location>
</feature>
<evidence type="ECO:0000256" key="2">
    <source>
        <dbReference type="SAM" id="Phobius"/>
    </source>
</evidence>
<feature type="region of interest" description="Disordered" evidence="1">
    <location>
        <begin position="238"/>
        <end position="310"/>
    </location>
</feature>
<keyword evidence="2" id="KW-1133">Transmembrane helix</keyword>
<evidence type="ECO:0000313" key="4">
    <source>
        <dbReference type="Proteomes" id="UP000549394"/>
    </source>
</evidence>
<gene>
    <name evidence="3" type="ORF">DGYR_LOCUS6962</name>
</gene>
<feature type="compositionally biased region" description="Basic and acidic residues" evidence="1">
    <location>
        <begin position="238"/>
        <end position="254"/>
    </location>
</feature>